<dbReference type="PANTHER" id="PTHR42943">
    <property type="entry name" value="GLUTATHIONE S-TRANSFERASE KAPPA"/>
    <property type="match status" value="1"/>
</dbReference>
<dbReference type="PANTHER" id="PTHR42943:SF2">
    <property type="entry name" value="GLUTATHIONE S-TRANSFERASE KAPPA 1"/>
    <property type="match status" value="1"/>
</dbReference>
<keyword evidence="4" id="KW-1185">Reference proteome</keyword>
<dbReference type="InterPro" id="IPR051924">
    <property type="entry name" value="GST_Kappa/NadH"/>
</dbReference>
<comment type="caution">
    <text evidence="3">The sequence shown here is derived from an EMBL/GenBank/DDBJ whole genome shotgun (WGS) entry which is preliminary data.</text>
</comment>
<dbReference type="GO" id="GO:0016853">
    <property type="term" value="F:isomerase activity"/>
    <property type="evidence" value="ECO:0007669"/>
    <property type="project" value="UniProtKB-KW"/>
</dbReference>
<dbReference type="RefSeq" id="WP_379677732.1">
    <property type="nucleotide sequence ID" value="NZ_JBHLWP010000004.1"/>
</dbReference>
<dbReference type="EMBL" id="JBHLWP010000004">
    <property type="protein sequence ID" value="MFC0250952.1"/>
    <property type="molecule type" value="Genomic_DNA"/>
</dbReference>
<dbReference type="Gene3D" id="3.40.30.10">
    <property type="entry name" value="Glutaredoxin"/>
    <property type="match status" value="1"/>
</dbReference>
<gene>
    <name evidence="3" type="ORF">ACFFJK_03535</name>
</gene>
<protein>
    <recommendedName>
        <fullName evidence="1">2-hydroxychromene-2-carboxylate isomerase</fullName>
        <ecNumber evidence="1">5.99.1.4</ecNumber>
    </recommendedName>
</protein>
<evidence type="ECO:0000313" key="3">
    <source>
        <dbReference type="EMBL" id="MFC0250952.1"/>
    </source>
</evidence>
<dbReference type="SUPFAM" id="SSF52833">
    <property type="entry name" value="Thioredoxin-like"/>
    <property type="match status" value="1"/>
</dbReference>
<dbReference type="PIRSF" id="PIRSF006386">
    <property type="entry name" value="HCCAis_GSTk"/>
    <property type="match status" value="1"/>
</dbReference>
<dbReference type="InterPro" id="IPR001853">
    <property type="entry name" value="DSBA-like_thioredoxin_dom"/>
</dbReference>
<comment type="similarity">
    <text evidence="1">Belongs to the GST superfamily. NadH family.</text>
</comment>
<dbReference type="InterPro" id="IPR014440">
    <property type="entry name" value="HCCAis_GSTk"/>
</dbReference>
<accession>A0ABV6FC54</accession>
<name>A0ABV6FC54_9BURK</name>
<dbReference type="Proteomes" id="UP001589773">
    <property type="component" value="Unassembled WGS sequence"/>
</dbReference>
<dbReference type="CDD" id="cd03022">
    <property type="entry name" value="DsbA_HCCA_Iso"/>
    <property type="match status" value="1"/>
</dbReference>
<evidence type="ECO:0000259" key="2">
    <source>
        <dbReference type="Pfam" id="PF01323"/>
    </source>
</evidence>
<organism evidence="3 4">
    <name type="scientific">Massilia consociata</name>
    <dbReference type="NCBI Taxonomy" id="760117"/>
    <lineage>
        <taxon>Bacteria</taxon>
        <taxon>Pseudomonadati</taxon>
        <taxon>Pseudomonadota</taxon>
        <taxon>Betaproteobacteria</taxon>
        <taxon>Burkholderiales</taxon>
        <taxon>Oxalobacteraceae</taxon>
        <taxon>Telluria group</taxon>
        <taxon>Massilia</taxon>
    </lineage>
</organism>
<dbReference type="InterPro" id="IPR036249">
    <property type="entry name" value="Thioredoxin-like_sf"/>
</dbReference>
<evidence type="ECO:0000313" key="4">
    <source>
        <dbReference type="Proteomes" id="UP001589773"/>
    </source>
</evidence>
<reference evidence="3 4" key="1">
    <citation type="submission" date="2024-09" db="EMBL/GenBank/DDBJ databases">
        <authorList>
            <person name="Sun Q."/>
            <person name="Mori K."/>
        </authorList>
    </citation>
    <scope>NUCLEOTIDE SEQUENCE [LARGE SCALE GENOMIC DNA]</scope>
    <source>
        <strain evidence="3 4">CCM 7792</strain>
    </source>
</reference>
<dbReference type="EC" id="5.99.1.4" evidence="1"/>
<feature type="domain" description="DSBA-like thioredoxin" evidence="2">
    <location>
        <begin position="5"/>
        <end position="190"/>
    </location>
</feature>
<evidence type="ECO:0000256" key="1">
    <source>
        <dbReference type="PIRNR" id="PIRNR006386"/>
    </source>
</evidence>
<keyword evidence="1 3" id="KW-0413">Isomerase</keyword>
<proteinExistence type="inferred from homology"/>
<dbReference type="Pfam" id="PF01323">
    <property type="entry name" value="DSBA"/>
    <property type="match status" value="1"/>
</dbReference>
<dbReference type="InterPro" id="IPR044087">
    <property type="entry name" value="NahD-like"/>
</dbReference>
<comment type="catalytic activity">
    <reaction evidence="1">
        <text>2-hydroxychromene-2-carboxylate = (3E)-4-(2-hydroxyphenyl)-2-oxobut-3-enoate</text>
        <dbReference type="Rhea" id="RHEA:27401"/>
        <dbReference type="ChEBI" id="CHEBI:59350"/>
        <dbReference type="ChEBI" id="CHEBI:59353"/>
        <dbReference type="EC" id="5.99.1.4"/>
    </reaction>
</comment>
<sequence>MPPPIEFWFEFGSNYSYLSVMRIEALAGGAGVPLRWKPFLLGPIFRELGWQSSPFAGQKEKGEYVWRDMARRAAKYRLPFTRPAVFPRRAVLPMRVALLGADQPWMGEFCRRIMLQNWAHDRDIDNAGTVLAALAGLVADPAALVAAAGQDPAREALRAQTAQARALGIFGAPTFMVNGEMFWGDDRLEDALEFARALPQG</sequence>